<evidence type="ECO:0000259" key="5">
    <source>
        <dbReference type="Pfam" id="PF04542"/>
    </source>
</evidence>
<organism evidence="7 8">
    <name type="scientific">Chitinophaga arvensicola</name>
    <dbReference type="NCBI Taxonomy" id="29529"/>
    <lineage>
        <taxon>Bacteria</taxon>
        <taxon>Pseudomonadati</taxon>
        <taxon>Bacteroidota</taxon>
        <taxon>Chitinophagia</taxon>
        <taxon>Chitinophagales</taxon>
        <taxon>Chitinophagaceae</taxon>
        <taxon>Chitinophaga</taxon>
    </lineage>
</organism>
<dbReference type="InterPro" id="IPR013325">
    <property type="entry name" value="RNA_pol_sigma_r2"/>
</dbReference>
<name>A0A1I0SBH0_9BACT</name>
<evidence type="ECO:0000256" key="2">
    <source>
        <dbReference type="ARBA" id="ARBA00023015"/>
    </source>
</evidence>
<dbReference type="InterPro" id="IPR039425">
    <property type="entry name" value="RNA_pol_sigma-70-like"/>
</dbReference>
<evidence type="ECO:0000313" key="7">
    <source>
        <dbReference type="EMBL" id="SEW54091.1"/>
    </source>
</evidence>
<feature type="domain" description="RNA polymerase sigma factor 70 region 4 type 2" evidence="6">
    <location>
        <begin position="120"/>
        <end position="171"/>
    </location>
</feature>
<feature type="domain" description="RNA polymerase sigma-70 region 2" evidence="5">
    <location>
        <begin position="25"/>
        <end position="87"/>
    </location>
</feature>
<comment type="similarity">
    <text evidence="1">Belongs to the sigma-70 factor family. ECF subfamily.</text>
</comment>
<dbReference type="EMBL" id="FOJG01000002">
    <property type="protein sequence ID" value="SEW54091.1"/>
    <property type="molecule type" value="Genomic_DNA"/>
</dbReference>
<dbReference type="GO" id="GO:0016987">
    <property type="term" value="F:sigma factor activity"/>
    <property type="evidence" value="ECO:0007669"/>
    <property type="project" value="UniProtKB-KW"/>
</dbReference>
<dbReference type="SUPFAM" id="SSF88659">
    <property type="entry name" value="Sigma3 and sigma4 domains of RNA polymerase sigma factors"/>
    <property type="match status" value="1"/>
</dbReference>
<evidence type="ECO:0000259" key="6">
    <source>
        <dbReference type="Pfam" id="PF08281"/>
    </source>
</evidence>
<dbReference type="InterPro" id="IPR013249">
    <property type="entry name" value="RNA_pol_sigma70_r4_t2"/>
</dbReference>
<dbReference type="NCBIfam" id="TIGR02937">
    <property type="entry name" value="sigma70-ECF"/>
    <property type="match status" value="1"/>
</dbReference>
<evidence type="ECO:0000256" key="1">
    <source>
        <dbReference type="ARBA" id="ARBA00010641"/>
    </source>
</evidence>
<dbReference type="PANTHER" id="PTHR43133:SF46">
    <property type="entry name" value="RNA POLYMERASE SIGMA-70 FACTOR ECF SUBFAMILY"/>
    <property type="match status" value="1"/>
</dbReference>
<dbReference type="SUPFAM" id="SSF88946">
    <property type="entry name" value="Sigma2 domain of RNA polymerase sigma factors"/>
    <property type="match status" value="1"/>
</dbReference>
<dbReference type="RefSeq" id="WP_177192385.1">
    <property type="nucleotide sequence ID" value="NZ_FOJG01000002.1"/>
</dbReference>
<dbReference type="Gene3D" id="1.10.10.10">
    <property type="entry name" value="Winged helix-like DNA-binding domain superfamily/Winged helix DNA-binding domain"/>
    <property type="match status" value="1"/>
</dbReference>
<dbReference type="Gene3D" id="1.10.1740.10">
    <property type="match status" value="1"/>
</dbReference>
<reference evidence="8" key="1">
    <citation type="submission" date="2016-10" db="EMBL/GenBank/DDBJ databases">
        <authorList>
            <person name="Varghese N."/>
            <person name="Submissions S."/>
        </authorList>
    </citation>
    <scope>NUCLEOTIDE SEQUENCE [LARGE SCALE GENOMIC DNA]</scope>
    <source>
        <strain evidence="8">DSM 3695</strain>
    </source>
</reference>
<evidence type="ECO:0000313" key="8">
    <source>
        <dbReference type="Proteomes" id="UP000199310"/>
    </source>
</evidence>
<dbReference type="STRING" id="29529.SAMN04488122_5916"/>
<dbReference type="InterPro" id="IPR013324">
    <property type="entry name" value="RNA_pol_sigma_r3/r4-like"/>
</dbReference>
<dbReference type="PANTHER" id="PTHR43133">
    <property type="entry name" value="RNA POLYMERASE ECF-TYPE SIGMA FACTO"/>
    <property type="match status" value="1"/>
</dbReference>
<dbReference type="InterPro" id="IPR036388">
    <property type="entry name" value="WH-like_DNA-bd_sf"/>
</dbReference>
<dbReference type="Proteomes" id="UP000199310">
    <property type="component" value="Unassembled WGS sequence"/>
</dbReference>
<keyword evidence="3" id="KW-0731">Sigma factor</keyword>
<keyword evidence="2" id="KW-0805">Transcription regulation</keyword>
<dbReference type="GO" id="GO:0006352">
    <property type="term" value="P:DNA-templated transcription initiation"/>
    <property type="evidence" value="ECO:0007669"/>
    <property type="project" value="InterPro"/>
</dbReference>
<protein>
    <submittedName>
        <fullName evidence="7">RNA polymerase sigma-70 factor, ECF subfamily</fullName>
    </submittedName>
</protein>
<gene>
    <name evidence="7" type="ORF">SAMN04488122_5916</name>
</gene>
<dbReference type="Pfam" id="PF08281">
    <property type="entry name" value="Sigma70_r4_2"/>
    <property type="match status" value="1"/>
</dbReference>
<dbReference type="InterPro" id="IPR007627">
    <property type="entry name" value="RNA_pol_sigma70_r2"/>
</dbReference>
<keyword evidence="4" id="KW-0804">Transcription</keyword>
<dbReference type="GO" id="GO:0003677">
    <property type="term" value="F:DNA binding"/>
    <property type="evidence" value="ECO:0007669"/>
    <property type="project" value="InterPro"/>
</dbReference>
<sequence length="186" mass="21876">MEELSDIALLERLQQSDEAAYTEIFHRYWEKLYAIAYNRLRVRTAAEDVVQEVLASLWVRKTAVDIRHLSAYLATATRYAVFRQISRLLPDHPIDTPDVAQQMIALPDMDHLDYCRLQERLGLEIAQLPEKCRLVFLYSRRDQYSNKEIAAAMQLSEKTVEAHLTKALKHLRVRLKDVYPYLSFFF</sequence>
<accession>A0A1I0SBH0</accession>
<evidence type="ECO:0000256" key="4">
    <source>
        <dbReference type="ARBA" id="ARBA00023163"/>
    </source>
</evidence>
<dbReference type="Pfam" id="PF04542">
    <property type="entry name" value="Sigma70_r2"/>
    <property type="match status" value="1"/>
</dbReference>
<evidence type="ECO:0000256" key="3">
    <source>
        <dbReference type="ARBA" id="ARBA00023082"/>
    </source>
</evidence>
<dbReference type="InterPro" id="IPR014284">
    <property type="entry name" value="RNA_pol_sigma-70_dom"/>
</dbReference>
<keyword evidence="8" id="KW-1185">Reference proteome</keyword>
<dbReference type="AlphaFoldDB" id="A0A1I0SBH0"/>
<proteinExistence type="inferred from homology"/>